<dbReference type="EMBL" id="JAALFG010000002">
    <property type="protein sequence ID" value="NGP18384.1"/>
    <property type="molecule type" value="Genomic_DNA"/>
</dbReference>
<dbReference type="AlphaFoldDB" id="A0A6M1SNY3"/>
<dbReference type="Pfam" id="PF02852">
    <property type="entry name" value="Pyr_redox_dim"/>
    <property type="match status" value="1"/>
</dbReference>
<evidence type="ECO:0000259" key="4">
    <source>
        <dbReference type="Pfam" id="PF02852"/>
    </source>
</evidence>
<dbReference type="PANTHER" id="PTHR43014:SF2">
    <property type="entry name" value="MERCURIC REDUCTASE"/>
    <property type="match status" value="1"/>
</dbReference>
<dbReference type="Proteomes" id="UP000474802">
    <property type="component" value="Unassembled WGS sequence"/>
</dbReference>
<evidence type="ECO:0000256" key="2">
    <source>
        <dbReference type="ARBA" id="ARBA00022630"/>
    </source>
</evidence>
<dbReference type="InterPro" id="IPR023753">
    <property type="entry name" value="FAD/NAD-binding_dom"/>
</dbReference>
<dbReference type="GO" id="GO:0050660">
    <property type="term" value="F:flavin adenine dinucleotide binding"/>
    <property type="evidence" value="ECO:0007669"/>
    <property type="project" value="TreeGrafter"/>
</dbReference>
<evidence type="ECO:0000256" key="1">
    <source>
        <dbReference type="ARBA" id="ARBA00001974"/>
    </source>
</evidence>
<dbReference type="PRINTS" id="PR00411">
    <property type="entry name" value="PNDRDTASEI"/>
</dbReference>
<protein>
    <submittedName>
        <fullName evidence="6">NAD(P)/FAD-dependent oxidoreductase</fullName>
    </submittedName>
</protein>
<dbReference type="SUPFAM" id="SSF51905">
    <property type="entry name" value="FAD/NAD(P)-binding domain"/>
    <property type="match status" value="1"/>
</dbReference>
<keyword evidence="7" id="KW-1185">Reference proteome</keyword>
<evidence type="ECO:0000313" key="6">
    <source>
        <dbReference type="EMBL" id="NGP18384.1"/>
    </source>
</evidence>
<accession>A0A6M1SNY3</accession>
<dbReference type="GO" id="GO:0003955">
    <property type="term" value="F:NAD(P)H dehydrogenase (quinone) activity"/>
    <property type="evidence" value="ECO:0007669"/>
    <property type="project" value="TreeGrafter"/>
</dbReference>
<keyword evidence="2" id="KW-0285">Flavoprotein</keyword>
<comment type="caution">
    <text evidence="6">The sequence shown here is derived from an EMBL/GenBank/DDBJ whole genome shotgun (WGS) entry which is preliminary data.</text>
</comment>
<feature type="domain" description="Pyridine nucleotide-disulphide oxidoreductase dimerisation" evidence="4">
    <location>
        <begin position="343"/>
        <end position="446"/>
    </location>
</feature>
<dbReference type="InterPro" id="IPR036188">
    <property type="entry name" value="FAD/NAD-bd_sf"/>
</dbReference>
<dbReference type="Pfam" id="PF07992">
    <property type="entry name" value="Pyr_redox_2"/>
    <property type="match status" value="1"/>
</dbReference>
<dbReference type="SUPFAM" id="SSF55424">
    <property type="entry name" value="FAD/NAD-linked reductases, dimerisation (C-terminal) domain"/>
    <property type="match status" value="1"/>
</dbReference>
<gene>
    <name evidence="6" type="ORF">G5575_12615</name>
</gene>
<dbReference type="PRINTS" id="PR00368">
    <property type="entry name" value="FADPNR"/>
</dbReference>
<sequence>MAELLRPDLCIVGAGALGIDLAQHARRLGAEVVLVDRGATEPGDASENALRLARLQAIAARAQASRRGADFGLSASEPKINLRAIQENIEALLTQLAPANSTERLGALGIEIRRGEPRFSDAQTLVVGETQIKAATTILAVGATPSAPAIPGLDRIGAFTTESILSSTRKLSHLLVIGNDASAFALAQVFARLGSDVTIVPQGPALPGFDPETASILLQQLQAEGIAILDGGSVSAIQPRSQGTGAVVDLPSGEQKSLDISHVLVAMGGTADLQPLDPAAARIQPKRDGAALVTGDLGQTANRRIRLVGAASGITQWHHAQRHGRAVVDAVLGAAATRLPPQPLLVLTDPPLAQIGRSTANTEKLRPGSGIFRASFAENPAALATNQGQGLVKVLTGPNGTILGASIVGPGAADMAAVLALAMEQGLSLAKLAQLSLPHPSLMTTISELGANYLATRPVSPWAARRRALRRIIPL</sequence>
<dbReference type="InterPro" id="IPR016156">
    <property type="entry name" value="FAD/NAD-linked_Rdtase_dimer_sf"/>
</dbReference>
<dbReference type="Gene3D" id="3.30.390.30">
    <property type="match status" value="1"/>
</dbReference>
<keyword evidence="3" id="KW-0274">FAD</keyword>
<dbReference type="RefSeq" id="WP_164534595.1">
    <property type="nucleotide sequence ID" value="NZ_JAALFG010000002.1"/>
</dbReference>
<dbReference type="Gene3D" id="3.50.50.60">
    <property type="entry name" value="FAD/NAD(P)-binding domain"/>
    <property type="match status" value="2"/>
</dbReference>
<dbReference type="InterPro" id="IPR004099">
    <property type="entry name" value="Pyr_nucl-diS_OxRdtase_dimer"/>
</dbReference>
<comment type="cofactor">
    <cofactor evidence="1">
        <name>FAD</name>
        <dbReference type="ChEBI" id="CHEBI:57692"/>
    </cofactor>
</comment>
<name>A0A6M1SNY3_9HYPH</name>
<proteinExistence type="predicted"/>
<reference evidence="6 7" key="2">
    <citation type="submission" date="2020-03" db="EMBL/GenBank/DDBJ databases">
        <title>Devosia chinhatensis sp. nov., isolated from a hexachlorocyclohexane (HCH) dump site in India.</title>
        <authorList>
            <person name="Kumar M."/>
            <person name="Lal R."/>
        </authorList>
    </citation>
    <scope>NUCLEOTIDE SEQUENCE [LARGE SCALE GENOMIC DNA]</scope>
    <source>
        <strain evidence="6 7">H239</strain>
    </source>
</reference>
<dbReference type="PANTHER" id="PTHR43014">
    <property type="entry name" value="MERCURIC REDUCTASE"/>
    <property type="match status" value="1"/>
</dbReference>
<evidence type="ECO:0000256" key="3">
    <source>
        <dbReference type="ARBA" id="ARBA00022827"/>
    </source>
</evidence>
<evidence type="ECO:0000259" key="5">
    <source>
        <dbReference type="Pfam" id="PF07992"/>
    </source>
</evidence>
<organism evidence="6 7">
    <name type="scientific">Devosia aurantiaca</name>
    <dbReference type="NCBI Taxonomy" id="2714858"/>
    <lineage>
        <taxon>Bacteria</taxon>
        <taxon>Pseudomonadati</taxon>
        <taxon>Pseudomonadota</taxon>
        <taxon>Alphaproteobacteria</taxon>
        <taxon>Hyphomicrobiales</taxon>
        <taxon>Devosiaceae</taxon>
        <taxon>Devosia</taxon>
    </lineage>
</organism>
<reference evidence="6 7" key="1">
    <citation type="submission" date="2020-02" db="EMBL/GenBank/DDBJ databases">
        <authorList>
            <person name="Khan S.A."/>
            <person name="Jeon C.O."/>
            <person name="Chun B.H."/>
        </authorList>
    </citation>
    <scope>NUCLEOTIDE SEQUENCE [LARGE SCALE GENOMIC DNA]</scope>
    <source>
        <strain evidence="6 7">H239</strain>
    </source>
</reference>
<evidence type="ECO:0000313" key="7">
    <source>
        <dbReference type="Proteomes" id="UP000474802"/>
    </source>
</evidence>
<feature type="domain" description="FAD/NAD(P)-binding" evidence="5">
    <location>
        <begin position="8"/>
        <end position="324"/>
    </location>
</feature>